<name>A0A0N8GNG6_9CHLR</name>
<dbReference type="GO" id="GO:0008795">
    <property type="term" value="F:NAD+ synthase activity"/>
    <property type="evidence" value="ECO:0007669"/>
    <property type="project" value="UniProtKB-UniRule"/>
</dbReference>
<dbReference type="GO" id="GO:0003952">
    <property type="term" value="F:NAD+ synthase (glutamine-hydrolyzing) activity"/>
    <property type="evidence" value="ECO:0007669"/>
    <property type="project" value="InterPro"/>
</dbReference>
<dbReference type="GO" id="GO:0005524">
    <property type="term" value="F:ATP binding"/>
    <property type="evidence" value="ECO:0007669"/>
    <property type="project" value="UniProtKB-UniRule"/>
</dbReference>
<dbReference type="InterPro" id="IPR003694">
    <property type="entry name" value="NAD_synthase"/>
</dbReference>
<feature type="binding site" evidence="8">
    <location>
        <position position="253"/>
    </location>
    <ligand>
        <name>ATP</name>
        <dbReference type="ChEBI" id="CHEBI:30616"/>
    </ligand>
</feature>
<evidence type="ECO:0000256" key="1">
    <source>
        <dbReference type="ARBA" id="ARBA00005859"/>
    </source>
</evidence>
<dbReference type="UniPathway" id="UPA00253">
    <property type="reaction ID" value="UER00333"/>
</dbReference>
<feature type="domain" description="NAD/GMP synthase" evidence="11">
    <location>
        <begin position="172"/>
        <end position="307"/>
    </location>
</feature>
<feature type="binding site" evidence="8">
    <location>
        <begin position="45"/>
        <end position="52"/>
    </location>
    <ligand>
        <name>ATP</name>
        <dbReference type="ChEBI" id="CHEBI:30616"/>
    </ligand>
</feature>
<comment type="similarity">
    <text evidence="1 8 9">Belongs to the NAD synthetase family.</text>
</comment>
<evidence type="ECO:0000256" key="3">
    <source>
        <dbReference type="ARBA" id="ARBA00022723"/>
    </source>
</evidence>
<feature type="binding site" description="in other chain" evidence="8">
    <location>
        <position position="215"/>
    </location>
    <ligand>
        <name>deamido-NAD(+)</name>
        <dbReference type="ChEBI" id="CHEBI:58437"/>
        <note>ligand shared between two neighboring subunits</note>
    </ligand>
</feature>
<feature type="domain" description="NAD/GMP synthase" evidence="11">
    <location>
        <begin position="24"/>
        <end position="107"/>
    </location>
</feature>
<organism evidence="12 13">
    <name type="scientific">Bellilinea caldifistulae</name>
    <dbReference type="NCBI Taxonomy" id="360411"/>
    <lineage>
        <taxon>Bacteria</taxon>
        <taxon>Bacillati</taxon>
        <taxon>Chloroflexota</taxon>
        <taxon>Anaerolineae</taxon>
        <taxon>Anaerolineales</taxon>
        <taxon>Anaerolineaceae</taxon>
        <taxon>Bellilinea</taxon>
    </lineage>
</organism>
<evidence type="ECO:0000256" key="7">
    <source>
        <dbReference type="ARBA" id="ARBA00023027"/>
    </source>
</evidence>
<dbReference type="SUPFAM" id="SSF52402">
    <property type="entry name" value="Adenine nucleotide alpha hydrolases-like"/>
    <property type="match status" value="1"/>
</dbReference>
<dbReference type="EC" id="6.3.1.5" evidence="8 10"/>
<dbReference type="NCBIfam" id="TIGR00552">
    <property type="entry name" value="nadE"/>
    <property type="match status" value="2"/>
</dbReference>
<dbReference type="PANTHER" id="PTHR23090:SF9">
    <property type="entry name" value="GLUTAMINE-DEPENDENT NAD(+) SYNTHETASE"/>
    <property type="match status" value="1"/>
</dbReference>
<keyword evidence="13" id="KW-1185">Reference proteome</keyword>
<protein>
    <recommendedName>
        <fullName evidence="8 10">NH(3)-dependent NAD(+) synthetase</fullName>
        <ecNumber evidence="8 10">6.3.1.5</ecNumber>
    </recommendedName>
</protein>
<keyword evidence="5 8" id="KW-0067">ATP-binding</keyword>
<dbReference type="InterPro" id="IPR022926">
    <property type="entry name" value="NH(3)-dep_NAD(+)_synth"/>
</dbReference>
<dbReference type="InterPro" id="IPR014729">
    <property type="entry name" value="Rossmann-like_a/b/a_fold"/>
</dbReference>
<evidence type="ECO:0000313" key="12">
    <source>
        <dbReference type="EMBL" id="KPL78042.1"/>
    </source>
</evidence>
<keyword evidence="6 8" id="KW-0460">Magnesium</keyword>
<dbReference type="STRING" id="360411.AC812_02180"/>
<evidence type="ECO:0000256" key="10">
    <source>
        <dbReference type="RuleBase" id="RU003812"/>
    </source>
</evidence>
<dbReference type="GO" id="GO:0004359">
    <property type="term" value="F:glutaminase activity"/>
    <property type="evidence" value="ECO:0007669"/>
    <property type="project" value="InterPro"/>
</dbReference>
<dbReference type="RefSeq" id="WP_061916461.1">
    <property type="nucleotide sequence ID" value="NZ_DF967971.1"/>
</dbReference>
<feature type="binding site" evidence="8">
    <location>
        <position position="51"/>
    </location>
    <ligand>
        <name>Mg(2+)</name>
        <dbReference type="ChEBI" id="CHEBI:18420"/>
    </ligand>
</feature>
<evidence type="ECO:0000256" key="6">
    <source>
        <dbReference type="ARBA" id="ARBA00022842"/>
    </source>
</evidence>
<feature type="binding site" evidence="8">
    <location>
        <position position="207"/>
    </location>
    <ligand>
        <name>Mg(2+)</name>
        <dbReference type="ChEBI" id="CHEBI:18420"/>
    </ligand>
</feature>
<dbReference type="GO" id="GO:0005737">
    <property type="term" value="C:cytoplasm"/>
    <property type="evidence" value="ECO:0007669"/>
    <property type="project" value="InterPro"/>
</dbReference>
<evidence type="ECO:0000313" key="13">
    <source>
        <dbReference type="Proteomes" id="UP000050514"/>
    </source>
</evidence>
<comment type="catalytic activity">
    <reaction evidence="8 10">
        <text>deamido-NAD(+) + NH4(+) + ATP = AMP + diphosphate + NAD(+) + H(+)</text>
        <dbReference type="Rhea" id="RHEA:21188"/>
        <dbReference type="ChEBI" id="CHEBI:15378"/>
        <dbReference type="ChEBI" id="CHEBI:28938"/>
        <dbReference type="ChEBI" id="CHEBI:30616"/>
        <dbReference type="ChEBI" id="CHEBI:33019"/>
        <dbReference type="ChEBI" id="CHEBI:57540"/>
        <dbReference type="ChEBI" id="CHEBI:58437"/>
        <dbReference type="ChEBI" id="CHEBI:456215"/>
        <dbReference type="EC" id="6.3.1.5"/>
    </reaction>
</comment>
<feature type="binding site" evidence="8">
    <location>
        <position position="222"/>
    </location>
    <ligand>
        <name>deamido-NAD(+)</name>
        <dbReference type="ChEBI" id="CHEBI:58437"/>
        <note>ligand shared between two neighboring subunits</note>
    </ligand>
</feature>
<keyword evidence="4 8" id="KW-0547">Nucleotide-binding</keyword>
<evidence type="ECO:0000256" key="2">
    <source>
        <dbReference type="ARBA" id="ARBA00022598"/>
    </source>
</evidence>
<comment type="caution">
    <text evidence="8">Lacks conserved residue(s) required for the propagation of feature annotation.</text>
</comment>
<dbReference type="InterPro" id="IPR022310">
    <property type="entry name" value="NAD/GMP_synthase"/>
</dbReference>
<proteinExistence type="inferred from homology"/>
<evidence type="ECO:0000256" key="9">
    <source>
        <dbReference type="RuleBase" id="RU003811"/>
    </source>
</evidence>
<comment type="caution">
    <text evidence="12">The sequence shown here is derived from an EMBL/GenBank/DDBJ whole genome shotgun (WGS) entry which is preliminary data.</text>
</comment>
<dbReference type="GO" id="GO:0009435">
    <property type="term" value="P:NAD+ biosynthetic process"/>
    <property type="evidence" value="ECO:0007669"/>
    <property type="project" value="UniProtKB-UniRule"/>
</dbReference>
<dbReference type="EMBL" id="LGHJ01000007">
    <property type="protein sequence ID" value="KPL78042.1"/>
    <property type="molecule type" value="Genomic_DNA"/>
</dbReference>
<reference evidence="12 13" key="1">
    <citation type="submission" date="2015-07" db="EMBL/GenBank/DDBJ databases">
        <title>Draft genome of Bellilinea caldifistulae DSM 17877.</title>
        <authorList>
            <person name="Hemp J."/>
            <person name="Ward L.M."/>
            <person name="Pace L.A."/>
            <person name="Fischer W.W."/>
        </authorList>
    </citation>
    <scope>NUCLEOTIDE SEQUENCE [LARGE SCALE GENOMIC DNA]</scope>
    <source>
        <strain evidence="12 13">GOMI-1</strain>
    </source>
</reference>
<evidence type="ECO:0000256" key="5">
    <source>
        <dbReference type="ARBA" id="ARBA00022840"/>
    </source>
</evidence>
<dbReference type="AlphaFoldDB" id="A0A0N8GNG6"/>
<feature type="binding site" evidence="8">
    <location>
        <position position="202"/>
    </location>
    <ligand>
        <name>ATP</name>
        <dbReference type="ChEBI" id="CHEBI:30616"/>
    </ligand>
</feature>
<dbReference type="HAMAP" id="MF_00193">
    <property type="entry name" value="NadE_ammonia_dep"/>
    <property type="match status" value="1"/>
</dbReference>
<dbReference type="GO" id="GO:0046872">
    <property type="term" value="F:metal ion binding"/>
    <property type="evidence" value="ECO:0007669"/>
    <property type="project" value="UniProtKB-KW"/>
</dbReference>
<comment type="function">
    <text evidence="8">Catalyzes the ATP-dependent amidation of deamido-NAD to form NAD. Uses ammonia as a nitrogen source.</text>
</comment>
<dbReference type="Gene3D" id="3.40.50.620">
    <property type="entry name" value="HUPs"/>
    <property type="match status" value="1"/>
</dbReference>
<evidence type="ECO:0000256" key="8">
    <source>
        <dbReference type="HAMAP-Rule" id="MF_00193"/>
    </source>
</evidence>
<sequence>MTNSSQPVFSKNSLQLDVRQEADRISGWIRNTVFQDLHRRGVVVGISGGIDSSVVAALCVRALGSQKVLGILLPESESSPDSRQLAMELANSLGIDTITEDISEALKGAGCYQRRDEAIRRIVPQFDRNWKSKITLPGSLLEEQTLNVFYLTVVSPEGVEITKRIPTAEFLQIMAASNFKQRTRMAMLYYNAERKNYAVAGTANKNEHDLGFFVKYGDGGVDFSPIVHLFKSQVYQLAKYLGIPSEIQQRPPTSDTYSAGSTQEEFFFRLPFEILDLIWYGVENGYSEKEIAEQLNLSEDQVHRVALDILQKKRTTEYLRLSPLQINPCN</sequence>
<keyword evidence="3 8" id="KW-0479">Metal-binding</keyword>
<keyword evidence="7 8" id="KW-0520">NAD</keyword>
<gene>
    <name evidence="8 12" type="primary">nadE</name>
    <name evidence="12" type="ORF">AC812_02180</name>
</gene>
<dbReference type="OrthoDB" id="9803818at2"/>
<dbReference type="Pfam" id="PF02540">
    <property type="entry name" value="NAD_synthase"/>
    <property type="match status" value="2"/>
</dbReference>
<dbReference type="PATRIC" id="fig|360411.5.peg.994"/>
<dbReference type="CDD" id="cd00553">
    <property type="entry name" value="NAD_synthase"/>
    <property type="match status" value="1"/>
</dbReference>
<dbReference type="NCBIfam" id="NF002048">
    <property type="entry name" value="PRK00876.1"/>
    <property type="match status" value="1"/>
</dbReference>
<keyword evidence="2 8" id="KW-0436">Ligase</keyword>
<accession>A0A0N8GNG6</accession>
<dbReference type="Proteomes" id="UP000050514">
    <property type="component" value="Unassembled WGS sequence"/>
</dbReference>
<comment type="subunit">
    <text evidence="8">Homodimer.</text>
</comment>
<evidence type="ECO:0000256" key="4">
    <source>
        <dbReference type="ARBA" id="ARBA00022741"/>
    </source>
</evidence>
<feature type="binding site" description="in other chain" evidence="8">
    <location>
        <position position="182"/>
    </location>
    <ligand>
        <name>deamido-NAD(+)</name>
        <dbReference type="ChEBI" id="CHEBI:58437"/>
        <note>ligand shared between two neighboring subunits</note>
    </ligand>
</feature>
<dbReference type="PANTHER" id="PTHR23090">
    <property type="entry name" value="NH 3 /GLUTAMINE-DEPENDENT NAD + SYNTHETASE"/>
    <property type="match status" value="1"/>
</dbReference>
<evidence type="ECO:0000259" key="11">
    <source>
        <dbReference type="Pfam" id="PF02540"/>
    </source>
</evidence>
<feature type="binding site" evidence="8">
    <location>
        <position position="231"/>
    </location>
    <ligand>
        <name>ATP</name>
        <dbReference type="ChEBI" id="CHEBI:30616"/>
    </ligand>
</feature>
<comment type="pathway">
    <text evidence="8">Cofactor biosynthesis; NAD(+) biosynthesis; NAD(+) from deamido-NAD(+) (ammonia route): step 1/1.</text>
</comment>